<feature type="non-terminal residue" evidence="1">
    <location>
        <position position="1"/>
    </location>
</feature>
<accession>A0A9P9DAT8</accession>
<dbReference type="Proteomes" id="UP000738349">
    <property type="component" value="Unassembled WGS sequence"/>
</dbReference>
<organism evidence="1 2">
    <name type="scientific">Dactylonectria macrodidyma</name>
    <dbReference type="NCBI Taxonomy" id="307937"/>
    <lineage>
        <taxon>Eukaryota</taxon>
        <taxon>Fungi</taxon>
        <taxon>Dikarya</taxon>
        <taxon>Ascomycota</taxon>
        <taxon>Pezizomycotina</taxon>
        <taxon>Sordariomycetes</taxon>
        <taxon>Hypocreomycetidae</taxon>
        <taxon>Hypocreales</taxon>
        <taxon>Nectriaceae</taxon>
        <taxon>Dactylonectria</taxon>
    </lineage>
</organism>
<feature type="non-terminal residue" evidence="1">
    <location>
        <position position="153"/>
    </location>
</feature>
<evidence type="ECO:0000313" key="2">
    <source>
        <dbReference type="Proteomes" id="UP000738349"/>
    </source>
</evidence>
<reference evidence="1" key="1">
    <citation type="journal article" date="2021" name="Nat. Commun.">
        <title>Genetic determinants of endophytism in the Arabidopsis root mycobiome.</title>
        <authorList>
            <person name="Mesny F."/>
            <person name="Miyauchi S."/>
            <person name="Thiergart T."/>
            <person name="Pickel B."/>
            <person name="Atanasova L."/>
            <person name="Karlsson M."/>
            <person name="Huettel B."/>
            <person name="Barry K.W."/>
            <person name="Haridas S."/>
            <person name="Chen C."/>
            <person name="Bauer D."/>
            <person name="Andreopoulos W."/>
            <person name="Pangilinan J."/>
            <person name="LaButti K."/>
            <person name="Riley R."/>
            <person name="Lipzen A."/>
            <person name="Clum A."/>
            <person name="Drula E."/>
            <person name="Henrissat B."/>
            <person name="Kohler A."/>
            <person name="Grigoriev I.V."/>
            <person name="Martin F.M."/>
            <person name="Hacquard S."/>
        </authorList>
    </citation>
    <scope>NUCLEOTIDE SEQUENCE</scope>
    <source>
        <strain evidence="1">MPI-CAGE-AT-0147</strain>
    </source>
</reference>
<evidence type="ECO:0008006" key="3">
    <source>
        <dbReference type="Google" id="ProtNLM"/>
    </source>
</evidence>
<keyword evidence="2" id="KW-1185">Reference proteome</keyword>
<dbReference type="AlphaFoldDB" id="A0A9P9DAT8"/>
<comment type="caution">
    <text evidence="1">The sequence shown here is derived from an EMBL/GenBank/DDBJ whole genome shotgun (WGS) entry which is preliminary data.</text>
</comment>
<protein>
    <recommendedName>
        <fullName evidence="3">Reverse transcriptase</fullName>
    </recommendedName>
</protein>
<gene>
    <name evidence="1" type="ORF">EDB81DRAFT_611680</name>
</gene>
<name>A0A9P9DAT8_9HYPO</name>
<sequence>FSPSKFQLIHFTRAHTRIDIQHPLQTAWGEIPAKPTCKYLGLIMDSALQWKPHVDEIRRKATKTISALSSLGSSTWGFTLQDMRKIYRGVVVPQIIYACSAWSNSNWRTRNMPYTSKTLAQLQRLQARAARAISGAFKATSAPALDIETYLLP</sequence>
<evidence type="ECO:0000313" key="1">
    <source>
        <dbReference type="EMBL" id="KAH7115559.1"/>
    </source>
</evidence>
<dbReference type="OrthoDB" id="5098351at2759"/>
<dbReference type="EMBL" id="JAGMUV010000030">
    <property type="protein sequence ID" value="KAH7115559.1"/>
    <property type="molecule type" value="Genomic_DNA"/>
</dbReference>
<dbReference type="PANTHER" id="PTHR33481:SF1">
    <property type="entry name" value="ENDONUCLEASE_EXONUCLEASE_PHOSPHATASE DOMAIN-CONTAINING PROTEIN-RELATED"/>
    <property type="match status" value="1"/>
</dbReference>
<dbReference type="PANTHER" id="PTHR33481">
    <property type="entry name" value="REVERSE TRANSCRIPTASE"/>
    <property type="match status" value="1"/>
</dbReference>
<proteinExistence type="predicted"/>